<comment type="caution">
    <text evidence="4">The sequence shown here is derived from an EMBL/GenBank/DDBJ whole genome shotgun (WGS) entry which is preliminary data.</text>
</comment>
<proteinExistence type="inferred from homology"/>
<dbReference type="InterPro" id="IPR036404">
    <property type="entry name" value="Jacalin-like_lectin_dom_sf"/>
</dbReference>
<dbReference type="SMART" id="SM00915">
    <property type="entry name" value="Jacalin"/>
    <property type="match status" value="1"/>
</dbReference>
<evidence type="ECO:0000259" key="3">
    <source>
        <dbReference type="PROSITE" id="PS51752"/>
    </source>
</evidence>
<comment type="similarity">
    <text evidence="1">Belongs to the jacalin lectin family.</text>
</comment>
<name>A0AAP0RKK2_LIQFO</name>
<evidence type="ECO:0000313" key="4">
    <source>
        <dbReference type="EMBL" id="KAK9279108.1"/>
    </source>
</evidence>
<evidence type="ECO:0000256" key="1">
    <source>
        <dbReference type="ARBA" id="ARBA00006568"/>
    </source>
</evidence>
<dbReference type="Pfam" id="PF01419">
    <property type="entry name" value="Jacalin"/>
    <property type="match status" value="1"/>
</dbReference>
<dbReference type="AlphaFoldDB" id="A0AAP0RKK2"/>
<protein>
    <recommendedName>
        <fullName evidence="3">Jacalin-type lectin domain-containing protein</fullName>
    </recommendedName>
</protein>
<dbReference type="PROSITE" id="PS51752">
    <property type="entry name" value="JACALIN_LECTIN"/>
    <property type="match status" value="1"/>
</dbReference>
<accession>A0AAP0RKK2</accession>
<dbReference type="InterPro" id="IPR001229">
    <property type="entry name" value="Jacalin-like_lectin_dom"/>
</dbReference>
<gene>
    <name evidence="4" type="ORF">L1049_012783</name>
</gene>
<dbReference type="SUPFAM" id="SSF51101">
    <property type="entry name" value="Mannose-binding lectins"/>
    <property type="match status" value="1"/>
</dbReference>
<dbReference type="Gene3D" id="2.100.10.30">
    <property type="entry name" value="Jacalin-like lectin domain"/>
    <property type="match status" value="1"/>
</dbReference>
<feature type="domain" description="Jacalin-type lectin" evidence="3">
    <location>
        <begin position="6"/>
        <end position="152"/>
    </location>
</feature>
<dbReference type="PANTHER" id="PTHR47293:SF15">
    <property type="entry name" value="JACALIN-RELATED LECTIN 19"/>
    <property type="match status" value="1"/>
</dbReference>
<dbReference type="InterPro" id="IPR033734">
    <property type="entry name" value="Jacalin-like_lectin_dom_plant"/>
</dbReference>
<evidence type="ECO:0000313" key="5">
    <source>
        <dbReference type="Proteomes" id="UP001415857"/>
    </source>
</evidence>
<dbReference type="EMBL" id="JBBPBK010000008">
    <property type="protein sequence ID" value="KAK9279108.1"/>
    <property type="molecule type" value="Genomic_DNA"/>
</dbReference>
<dbReference type="GO" id="GO:0030246">
    <property type="term" value="F:carbohydrate binding"/>
    <property type="evidence" value="ECO:0007669"/>
    <property type="project" value="UniProtKB-KW"/>
</dbReference>
<organism evidence="4 5">
    <name type="scientific">Liquidambar formosana</name>
    <name type="common">Formosan gum</name>
    <dbReference type="NCBI Taxonomy" id="63359"/>
    <lineage>
        <taxon>Eukaryota</taxon>
        <taxon>Viridiplantae</taxon>
        <taxon>Streptophyta</taxon>
        <taxon>Embryophyta</taxon>
        <taxon>Tracheophyta</taxon>
        <taxon>Spermatophyta</taxon>
        <taxon>Magnoliopsida</taxon>
        <taxon>eudicotyledons</taxon>
        <taxon>Gunneridae</taxon>
        <taxon>Pentapetalae</taxon>
        <taxon>Saxifragales</taxon>
        <taxon>Altingiaceae</taxon>
        <taxon>Liquidambar</taxon>
    </lineage>
</organism>
<dbReference type="CDD" id="cd09612">
    <property type="entry name" value="Jacalin"/>
    <property type="match status" value="1"/>
</dbReference>
<keyword evidence="5" id="KW-1185">Reference proteome</keyword>
<evidence type="ECO:0000256" key="2">
    <source>
        <dbReference type="ARBA" id="ARBA00022734"/>
    </source>
</evidence>
<dbReference type="PANTHER" id="PTHR47293">
    <property type="entry name" value="JACALIN-RELATED LECTIN 3"/>
    <property type="match status" value="1"/>
</dbReference>
<sequence>MKAVAPCDPGPWGGLAGKPWDDGVFSATKQVLVHVANDGGIIHALQFQYEKMDGKAFWSQKHGGRGGEITKRINLESASEFIANITGFYGPIEGSGGFEAIRSISFHTNKGKYGPFGSEVGKYFASGFGGKIVGFHGRSSVYLDAIGIHMAYF</sequence>
<dbReference type="FunFam" id="2.100.10.30:FF:000001">
    <property type="entry name" value="Jacalin-related lectin 33"/>
    <property type="match status" value="1"/>
</dbReference>
<dbReference type="Proteomes" id="UP001415857">
    <property type="component" value="Unassembled WGS sequence"/>
</dbReference>
<keyword evidence="2" id="KW-0430">Lectin</keyword>
<reference evidence="4 5" key="1">
    <citation type="journal article" date="2024" name="Plant J.">
        <title>Genome sequences and population genomics reveal climatic adaptation and genomic divergence between two closely related sweetgum species.</title>
        <authorList>
            <person name="Xu W.Q."/>
            <person name="Ren C.Q."/>
            <person name="Zhang X.Y."/>
            <person name="Comes H.P."/>
            <person name="Liu X.H."/>
            <person name="Li Y.G."/>
            <person name="Kettle C.J."/>
            <person name="Jalonen R."/>
            <person name="Gaisberger H."/>
            <person name="Ma Y.Z."/>
            <person name="Qiu Y.X."/>
        </authorList>
    </citation>
    <scope>NUCLEOTIDE SEQUENCE [LARGE SCALE GENOMIC DNA]</scope>
    <source>
        <strain evidence="4">Hangzhou</strain>
    </source>
</reference>